<dbReference type="SUPFAM" id="SSF47384">
    <property type="entry name" value="Homodimeric domain of signal transducing histidine kinase"/>
    <property type="match status" value="1"/>
</dbReference>
<evidence type="ECO:0000256" key="6">
    <source>
        <dbReference type="ARBA" id="ARBA00022679"/>
    </source>
</evidence>
<evidence type="ECO:0000256" key="12">
    <source>
        <dbReference type="ARBA" id="ARBA00023012"/>
    </source>
</evidence>
<keyword evidence="6" id="KW-0808">Transferase</keyword>
<dbReference type="RefSeq" id="WP_148990010.1">
    <property type="nucleotide sequence ID" value="NZ_VTEV01000011.1"/>
</dbReference>
<reference evidence="17 18" key="1">
    <citation type="submission" date="2019-08" db="EMBL/GenBank/DDBJ databases">
        <title>Bacillus genomes from the desert of Cuatro Cienegas, Coahuila.</title>
        <authorList>
            <person name="Olmedo-Alvarez G."/>
        </authorList>
    </citation>
    <scope>NUCLEOTIDE SEQUENCE [LARGE SCALE GENOMIC DNA]</scope>
    <source>
        <strain evidence="17 18">CH28_1T</strain>
    </source>
</reference>
<evidence type="ECO:0000256" key="10">
    <source>
        <dbReference type="ARBA" id="ARBA00022840"/>
    </source>
</evidence>
<feature type="transmembrane region" description="Helical" evidence="14">
    <location>
        <begin position="36"/>
        <end position="58"/>
    </location>
</feature>
<dbReference type="FunFam" id="1.10.287.130:FF:000001">
    <property type="entry name" value="Two-component sensor histidine kinase"/>
    <property type="match status" value="1"/>
</dbReference>
<dbReference type="EC" id="2.7.13.3" evidence="3"/>
<dbReference type="Pfam" id="PF00512">
    <property type="entry name" value="HisKA"/>
    <property type="match status" value="1"/>
</dbReference>
<dbReference type="GO" id="GO:0005886">
    <property type="term" value="C:plasma membrane"/>
    <property type="evidence" value="ECO:0007669"/>
    <property type="project" value="UniProtKB-SubCell"/>
</dbReference>
<dbReference type="SMART" id="SM00388">
    <property type="entry name" value="HisKA"/>
    <property type="match status" value="1"/>
</dbReference>
<keyword evidence="10" id="KW-0067">ATP-binding</keyword>
<keyword evidence="13 14" id="KW-0472">Membrane</keyword>
<evidence type="ECO:0000256" key="7">
    <source>
        <dbReference type="ARBA" id="ARBA00022692"/>
    </source>
</evidence>
<dbReference type="SUPFAM" id="SSF158472">
    <property type="entry name" value="HAMP domain-like"/>
    <property type="match status" value="1"/>
</dbReference>
<keyword evidence="5" id="KW-0597">Phosphoprotein</keyword>
<evidence type="ECO:0000256" key="13">
    <source>
        <dbReference type="ARBA" id="ARBA00023136"/>
    </source>
</evidence>
<feature type="transmembrane region" description="Helical" evidence="14">
    <location>
        <begin position="6"/>
        <end position="24"/>
    </location>
</feature>
<dbReference type="SUPFAM" id="SSF55874">
    <property type="entry name" value="ATPase domain of HSP90 chaperone/DNA topoisomerase II/histidine kinase"/>
    <property type="match status" value="1"/>
</dbReference>
<evidence type="ECO:0000313" key="17">
    <source>
        <dbReference type="EMBL" id="TYS62612.1"/>
    </source>
</evidence>
<evidence type="ECO:0000259" key="16">
    <source>
        <dbReference type="PROSITE" id="PS50885"/>
    </source>
</evidence>
<dbReference type="InterPro" id="IPR003661">
    <property type="entry name" value="HisK_dim/P_dom"/>
</dbReference>
<dbReference type="GO" id="GO:0000155">
    <property type="term" value="F:phosphorelay sensor kinase activity"/>
    <property type="evidence" value="ECO:0007669"/>
    <property type="project" value="InterPro"/>
</dbReference>
<gene>
    <name evidence="17" type="ORF">FZC76_20480</name>
</gene>
<dbReference type="Proteomes" id="UP000322524">
    <property type="component" value="Unassembled WGS sequence"/>
</dbReference>
<evidence type="ECO:0000256" key="8">
    <source>
        <dbReference type="ARBA" id="ARBA00022741"/>
    </source>
</evidence>
<dbReference type="InterPro" id="IPR036890">
    <property type="entry name" value="HATPase_C_sf"/>
</dbReference>
<feature type="domain" description="Histidine kinase" evidence="15">
    <location>
        <begin position="126"/>
        <end position="344"/>
    </location>
</feature>
<comment type="subcellular location">
    <subcellularLocation>
        <location evidence="2">Cell membrane</location>
        <topology evidence="2">Multi-pass membrane protein</topology>
    </subcellularLocation>
</comment>
<dbReference type="GO" id="GO:0005524">
    <property type="term" value="F:ATP binding"/>
    <property type="evidence" value="ECO:0007669"/>
    <property type="project" value="UniProtKB-KW"/>
</dbReference>
<protein>
    <recommendedName>
        <fullName evidence="3">histidine kinase</fullName>
        <ecNumber evidence="3">2.7.13.3</ecNumber>
    </recommendedName>
</protein>
<evidence type="ECO:0000256" key="4">
    <source>
        <dbReference type="ARBA" id="ARBA00022475"/>
    </source>
</evidence>
<dbReference type="CDD" id="cd00075">
    <property type="entry name" value="HATPase"/>
    <property type="match status" value="1"/>
</dbReference>
<dbReference type="SMART" id="SM00304">
    <property type="entry name" value="HAMP"/>
    <property type="match status" value="1"/>
</dbReference>
<dbReference type="CDD" id="cd00082">
    <property type="entry name" value="HisKA"/>
    <property type="match status" value="1"/>
</dbReference>
<keyword evidence="12" id="KW-0902">Two-component regulatory system</keyword>
<dbReference type="Pfam" id="PF00672">
    <property type="entry name" value="HAMP"/>
    <property type="match status" value="1"/>
</dbReference>
<dbReference type="EMBL" id="VTEV01000011">
    <property type="protein sequence ID" value="TYS62612.1"/>
    <property type="molecule type" value="Genomic_DNA"/>
</dbReference>
<evidence type="ECO:0000256" key="2">
    <source>
        <dbReference type="ARBA" id="ARBA00004651"/>
    </source>
</evidence>
<dbReference type="InterPro" id="IPR004358">
    <property type="entry name" value="Sig_transdc_His_kin-like_C"/>
</dbReference>
<dbReference type="Gene3D" id="3.30.565.10">
    <property type="entry name" value="Histidine kinase-like ATPase, C-terminal domain"/>
    <property type="match status" value="1"/>
</dbReference>
<sequence length="357" mass="40387">MKLKTLLAVTNGLSILLFLLFLVISYVQMFLSKEVVLLLTVITLVAGAISFLAFYVLINPLLKIVNQVSKEAQSMANGNLEVKMKEAGPKEIKQVAKNFNEMAVQIKEKMEDIERSEQFKSELIANVSHDLRTPIASIRSFTEALEDNILQDEETKKRYLSIIKQETLRLGDLIEELLYFSKLEQRSIPYTPVLTPVDDLLLQSLGPFESMLSEQGIEVIVEMDEEISSVLVMPEKIIRVLNNLIKNAITYSPSNATISIVVTNEQDSVRFQIIDEGPGIEQEEQERIFERFYRTEKSRNKAYGGSGIGLAIAKELIEWHGGTLGVVSKWGKGSTFSFTIPYEKERGRDEEDYPDHS</sequence>
<dbReference type="PANTHER" id="PTHR45528">
    <property type="entry name" value="SENSOR HISTIDINE KINASE CPXA"/>
    <property type="match status" value="1"/>
</dbReference>
<dbReference type="InterPro" id="IPR005467">
    <property type="entry name" value="His_kinase_dom"/>
</dbReference>
<keyword evidence="11 14" id="KW-1133">Transmembrane helix</keyword>
<dbReference type="Gene3D" id="6.10.340.10">
    <property type="match status" value="1"/>
</dbReference>
<dbReference type="PRINTS" id="PR00344">
    <property type="entry name" value="BCTRLSENSOR"/>
</dbReference>
<dbReference type="InterPro" id="IPR050398">
    <property type="entry name" value="HssS/ArlS-like"/>
</dbReference>
<evidence type="ECO:0000256" key="11">
    <source>
        <dbReference type="ARBA" id="ARBA00022989"/>
    </source>
</evidence>
<evidence type="ECO:0000256" key="3">
    <source>
        <dbReference type="ARBA" id="ARBA00012438"/>
    </source>
</evidence>
<evidence type="ECO:0000256" key="9">
    <source>
        <dbReference type="ARBA" id="ARBA00022777"/>
    </source>
</evidence>
<keyword evidence="4" id="KW-1003">Cell membrane</keyword>
<keyword evidence="9 17" id="KW-0418">Kinase</keyword>
<dbReference type="InterPro" id="IPR003660">
    <property type="entry name" value="HAMP_dom"/>
</dbReference>
<evidence type="ECO:0000256" key="5">
    <source>
        <dbReference type="ARBA" id="ARBA00022553"/>
    </source>
</evidence>
<comment type="caution">
    <text evidence="17">The sequence shown here is derived from an EMBL/GenBank/DDBJ whole genome shotgun (WGS) entry which is preliminary data.</text>
</comment>
<evidence type="ECO:0000256" key="1">
    <source>
        <dbReference type="ARBA" id="ARBA00000085"/>
    </source>
</evidence>
<evidence type="ECO:0000259" key="15">
    <source>
        <dbReference type="PROSITE" id="PS50109"/>
    </source>
</evidence>
<dbReference type="CDD" id="cd06225">
    <property type="entry name" value="HAMP"/>
    <property type="match status" value="1"/>
</dbReference>
<proteinExistence type="predicted"/>
<dbReference type="Gene3D" id="1.10.287.130">
    <property type="match status" value="1"/>
</dbReference>
<dbReference type="FunFam" id="3.30.565.10:FF:000006">
    <property type="entry name" value="Sensor histidine kinase WalK"/>
    <property type="match status" value="1"/>
</dbReference>
<dbReference type="OrthoDB" id="335833at2"/>
<dbReference type="PROSITE" id="PS50885">
    <property type="entry name" value="HAMP"/>
    <property type="match status" value="1"/>
</dbReference>
<dbReference type="InterPro" id="IPR003594">
    <property type="entry name" value="HATPase_dom"/>
</dbReference>
<organism evidence="17 18">
    <name type="scientific">Sutcliffiella horikoshii</name>
    <dbReference type="NCBI Taxonomy" id="79883"/>
    <lineage>
        <taxon>Bacteria</taxon>
        <taxon>Bacillati</taxon>
        <taxon>Bacillota</taxon>
        <taxon>Bacilli</taxon>
        <taxon>Bacillales</taxon>
        <taxon>Bacillaceae</taxon>
        <taxon>Sutcliffiella</taxon>
    </lineage>
</organism>
<comment type="catalytic activity">
    <reaction evidence="1">
        <text>ATP + protein L-histidine = ADP + protein N-phospho-L-histidine.</text>
        <dbReference type="EC" id="2.7.13.3"/>
    </reaction>
</comment>
<dbReference type="AlphaFoldDB" id="A0A5D4SKC9"/>
<dbReference type="Pfam" id="PF02518">
    <property type="entry name" value="HATPase_c"/>
    <property type="match status" value="1"/>
</dbReference>
<keyword evidence="8" id="KW-0547">Nucleotide-binding</keyword>
<name>A0A5D4SKC9_9BACI</name>
<dbReference type="InterPro" id="IPR036097">
    <property type="entry name" value="HisK_dim/P_sf"/>
</dbReference>
<dbReference type="PROSITE" id="PS50109">
    <property type="entry name" value="HIS_KIN"/>
    <property type="match status" value="1"/>
</dbReference>
<evidence type="ECO:0000256" key="14">
    <source>
        <dbReference type="SAM" id="Phobius"/>
    </source>
</evidence>
<feature type="domain" description="HAMP" evidence="16">
    <location>
        <begin position="59"/>
        <end position="111"/>
    </location>
</feature>
<dbReference type="PANTHER" id="PTHR45528:SF1">
    <property type="entry name" value="SENSOR HISTIDINE KINASE CPXA"/>
    <property type="match status" value="1"/>
</dbReference>
<dbReference type="SMART" id="SM00387">
    <property type="entry name" value="HATPase_c"/>
    <property type="match status" value="1"/>
</dbReference>
<accession>A0A5D4SKC9</accession>
<keyword evidence="7 14" id="KW-0812">Transmembrane</keyword>
<evidence type="ECO:0000313" key="18">
    <source>
        <dbReference type="Proteomes" id="UP000322524"/>
    </source>
</evidence>